<dbReference type="EMBL" id="FOLG01000001">
    <property type="protein sequence ID" value="SFB75906.1"/>
    <property type="molecule type" value="Genomic_DNA"/>
</dbReference>
<gene>
    <name evidence="1" type="ORF">SAMN04488094_101333</name>
</gene>
<keyword evidence="2" id="KW-1185">Reference proteome</keyword>
<dbReference type="Proteomes" id="UP000198728">
    <property type="component" value="Unassembled WGS sequence"/>
</dbReference>
<protein>
    <submittedName>
        <fullName evidence="1">Uncharacterized protein</fullName>
    </submittedName>
</protein>
<organism evidence="1 2">
    <name type="scientific">Tropicimonas isoalkanivorans</name>
    <dbReference type="NCBI Taxonomy" id="441112"/>
    <lineage>
        <taxon>Bacteria</taxon>
        <taxon>Pseudomonadati</taxon>
        <taxon>Pseudomonadota</taxon>
        <taxon>Alphaproteobacteria</taxon>
        <taxon>Rhodobacterales</taxon>
        <taxon>Roseobacteraceae</taxon>
        <taxon>Tropicimonas</taxon>
    </lineage>
</organism>
<proteinExistence type="predicted"/>
<sequence length="47" mass="4962">MIKIIVFAAAAFMAITLLISANESWEGLGTVDRHSQNQVVPSETSGG</sequence>
<reference evidence="1 2" key="1">
    <citation type="submission" date="2016-10" db="EMBL/GenBank/DDBJ databases">
        <authorList>
            <person name="de Groot N.N."/>
        </authorList>
    </citation>
    <scope>NUCLEOTIDE SEQUENCE [LARGE SCALE GENOMIC DNA]</scope>
    <source>
        <strain evidence="1 2">DSM 19548</strain>
    </source>
</reference>
<dbReference type="RefSeq" id="WP_177208210.1">
    <property type="nucleotide sequence ID" value="NZ_FOLG01000001.1"/>
</dbReference>
<name>A0A1I1DNA2_9RHOB</name>
<accession>A0A1I1DNA2</accession>
<evidence type="ECO:0000313" key="1">
    <source>
        <dbReference type="EMBL" id="SFB75906.1"/>
    </source>
</evidence>
<evidence type="ECO:0000313" key="2">
    <source>
        <dbReference type="Proteomes" id="UP000198728"/>
    </source>
</evidence>
<dbReference type="AlphaFoldDB" id="A0A1I1DNA2"/>